<dbReference type="InterPro" id="IPR036942">
    <property type="entry name" value="Beta-barrel_TonB_sf"/>
</dbReference>
<feature type="domain" description="TonB-dependent receptor plug" evidence="11">
    <location>
        <begin position="114"/>
        <end position="220"/>
    </location>
</feature>
<dbReference type="Pfam" id="PF13715">
    <property type="entry name" value="CarbopepD_reg_2"/>
    <property type="match status" value="1"/>
</dbReference>
<dbReference type="Gene3D" id="2.170.130.10">
    <property type="entry name" value="TonB-dependent receptor, plug domain"/>
    <property type="match status" value="1"/>
</dbReference>
<evidence type="ECO:0000259" key="11">
    <source>
        <dbReference type="Pfam" id="PF07715"/>
    </source>
</evidence>
<evidence type="ECO:0000256" key="3">
    <source>
        <dbReference type="ARBA" id="ARBA00022452"/>
    </source>
</evidence>
<dbReference type="PANTHER" id="PTHR30069">
    <property type="entry name" value="TONB-DEPENDENT OUTER MEMBRANE RECEPTOR"/>
    <property type="match status" value="1"/>
</dbReference>
<dbReference type="RefSeq" id="WP_386108584.1">
    <property type="nucleotide sequence ID" value="NZ_JBHTJR010000051.1"/>
</dbReference>
<keyword evidence="2 8" id="KW-0813">Transport</keyword>
<proteinExistence type="inferred from homology"/>
<name>A0ABW3JU31_9FLAO</name>
<dbReference type="Proteomes" id="UP001597062">
    <property type="component" value="Unassembled WGS sequence"/>
</dbReference>
<feature type="domain" description="TonB-dependent receptor-like beta-barrel" evidence="10">
    <location>
        <begin position="301"/>
        <end position="738"/>
    </location>
</feature>
<evidence type="ECO:0000256" key="4">
    <source>
        <dbReference type="ARBA" id="ARBA00022692"/>
    </source>
</evidence>
<protein>
    <submittedName>
        <fullName evidence="12">TonB-dependent receptor domain-containing protein</fullName>
    </submittedName>
</protein>
<accession>A0ABW3JU31</accession>
<comment type="caution">
    <text evidence="12">The sequence shown here is derived from an EMBL/GenBank/DDBJ whole genome shotgun (WGS) entry which is preliminary data.</text>
</comment>
<keyword evidence="13" id="KW-1185">Reference proteome</keyword>
<dbReference type="InterPro" id="IPR037066">
    <property type="entry name" value="Plug_dom_sf"/>
</dbReference>
<sequence>MRLLTILLLGIINTINSQKIEGVITSSKGDVIPFANVYSKNKKIGTTSDENGVFKLNITQKKITLVASAIGYLSETKNIIFTNTDNKQIDFVLTETDEILNQVTVTGTRTDKRKTNSPVIVNIISSETLADVEACNLSEGLKFQTGLRVETDCQTCSYTQLRMNGLAGGYSQILINGRPIFSPLTGLYGLEQIPTNMVERIEVVRGGGSALYGSSAIGGTVNVITKVPTRNNYSIGYTYQNIKGTSDHIINGNGTLVNTNKTLGATVFFNSRERGLFDANNDNFSELPSLTNLAFGGTIFYTPNNNEKLEVSFSKLYEYRYGGDMIETNPSLALQAEERTHNVYMSNIDYQKNFNNNKTSFIAYLASQFTDRDHYTGVRPDVGSPEDVNHLQNLPYGTSETTTLQGGIQLNHKIENFISGDNIITLGSEFIKDDVFDDIETYNYTVDQTTKNLGVFLQSDWEINSKWNLLAGVRYDNHTLNSLKIDKTQKQITNNVLSPRVSLLYKPFDKTQIRATWGTGFRAPQAFDTDLHIAFAGGGVSRIQLSDNLKRERSNSYTVSFNYDKPTEHYIYGFTIEGFYTQLNNAFVLENIGEDNFGELFEKRNGDKATVKGVTIESRFNYEGILQLETGFTLQESFNRTPVNYSTDLPTIKEFLRTPNTYGYATFSYEPNTKFNSAINLVYTGPMKVLHLASPENLLNDEYYKSPDFVELGFKSSYIFKLPKLKSNVEISGGVKNILDSYQTNFDTGKERDSNFIYGPANPRTFFIGLKFTNN</sequence>
<dbReference type="PROSITE" id="PS52016">
    <property type="entry name" value="TONB_DEPENDENT_REC_3"/>
    <property type="match status" value="1"/>
</dbReference>
<dbReference type="InterPro" id="IPR012910">
    <property type="entry name" value="Plug_dom"/>
</dbReference>
<evidence type="ECO:0000313" key="13">
    <source>
        <dbReference type="Proteomes" id="UP001597062"/>
    </source>
</evidence>
<evidence type="ECO:0000256" key="6">
    <source>
        <dbReference type="ARBA" id="ARBA00023136"/>
    </source>
</evidence>
<gene>
    <name evidence="12" type="ORF">ACFQ1U_11730</name>
</gene>
<keyword evidence="3 8" id="KW-1134">Transmembrane beta strand</keyword>
<dbReference type="InterPro" id="IPR008969">
    <property type="entry name" value="CarboxyPept-like_regulatory"/>
</dbReference>
<reference evidence="13" key="1">
    <citation type="journal article" date="2019" name="Int. J. Syst. Evol. Microbiol.">
        <title>The Global Catalogue of Microorganisms (GCM) 10K type strain sequencing project: providing services to taxonomists for standard genome sequencing and annotation.</title>
        <authorList>
            <consortium name="The Broad Institute Genomics Platform"/>
            <consortium name="The Broad Institute Genome Sequencing Center for Infectious Disease"/>
            <person name="Wu L."/>
            <person name="Ma J."/>
        </authorList>
    </citation>
    <scope>NUCLEOTIDE SEQUENCE [LARGE SCALE GENOMIC DNA]</scope>
    <source>
        <strain evidence="13">CCUG 60527</strain>
    </source>
</reference>
<dbReference type="SUPFAM" id="SSF49464">
    <property type="entry name" value="Carboxypeptidase regulatory domain-like"/>
    <property type="match status" value="1"/>
</dbReference>
<dbReference type="InterPro" id="IPR039426">
    <property type="entry name" value="TonB-dep_rcpt-like"/>
</dbReference>
<comment type="similarity">
    <text evidence="8 9">Belongs to the TonB-dependent receptor family.</text>
</comment>
<evidence type="ECO:0000256" key="2">
    <source>
        <dbReference type="ARBA" id="ARBA00022448"/>
    </source>
</evidence>
<evidence type="ECO:0000313" key="12">
    <source>
        <dbReference type="EMBL" id="MFD0993879.1"/>
    </source>
</evidence>
<keyword evidence="12" id="KW-0675">Receptor</keyword>
<dbReference type="PANTHER" id="PTHR30069:SF57">
    <property type="entry name" value="TONB-DEPENDENT RECEPTOR"/>
    <property type="match status" value="1"/>
</dbReference>
<evidence type="ECO:0000256" key="5">
    <source>
        <dbReference type="ARBA" id="ARBA00023077"/>
    </source>
</evidence>
<dbReference type="EMBL" id="JBHTJR010000051">
    <property type="protein sequence ID" value="MFD0993879.1"/>
    <property type="molecule type" value="Genomic_DNA"/>
</dbReference>
<dbReference type="SUPFAM" id="SSF56935">
    <property type="entry name" value="Porins"/>
    <property type="match status" value="1"/>
</dbReference>
<organism evidence="12 13">
    <name type="scientific">Tenacibaculum geojense</name>
    <dbReference type="NCBI Taxonomy" id="915352"/>
    <lineage>
        <taxon>Bacteria</taxon>
        <taxon>Pseudomonadati</taxon>
        <taxon>Bacteroidota</taxon>
        <taxon>Flavobacteriia</taxon>
        <taxon>Flavobacteriales</taxon>
        <taxon>Flavobacteriaceae</taxon>
        <taxon>Tenacibaculum</taxon>
    </lineage>
</organism>
<evidence type="ECO:0000256" key="9">
    <source>
        <dbReference type="RuleBase" id="RU003357"/>
    </source>
</evidence>
<keyword evidence="7 8" id="KW-0998">Cell outer membrane</keyword>
<dbReference type="Gene3D" id="2.40.170.20">
    <property type="entry name" value="TonB-dependent receptor, beta-barrel domain"/>
    <property type="match status" value="1"/>
</dbReference>
<evidence type="ECO:0000256" key="8">
    <source>
        <dbReference type="PROSITE-ProRule" id="PRU01360"/>
    </source>
</evidence>
<evidence type="ECO:0000256" key="7">
    <source>
        <dbReference type="ARBA" id="ARBA00023237"/>
    </source>
</evidence>
<keyword evidence="4 8" id="KW-0812">Transmembrane</keyword>
<dbReference type="Pfam" id="PF00593">
    <property type="entry name" value="TonB_dep_Rec_b-barrel"/>
    <property type="match status" value="1"/>
</dbReference>
<keyword evidence="5 9" id="KW-0798">TonB box</keyword>
<keyword evidence="6 8" id="KW-0472">Membrane</keyword>
<comment type="subcellular location">
    <subcellularLocation>
        <location evidence="1 8">Cell outer membrane</location>
        <topology evidence="1 8">Multi-pass membrane protein</topology>
    </subcellularLocation>
</comment>
<dbReference type="Gene3D" id="2.60.40.1120">
    <property type="entry name" value="Carboxypeptidase-like, regulatory domain"/>
    <property type="match status" value="1"/>
</dbReference>
<evidence type="ECO:0000256" key="1">
    <source>
        <dbReference type="ARBA" id="ARBA00004571"/>
    </source>
</evidence>
<dbReference type="Pfam" id="PF07715">
    <property type="entry name" value="Plug"/>
    <property type="match status" value="1"/>
</dbReference>
<dbReference type="InterPro" id="IPR000531">
    <property type="entry name" value="Beta-barrel_TonB"/>
</dbReference>
<evidence type="ECO:0000259" key="10">
    <source>
        <dbReference type="Pfam" id="PF00593"/>
    </source>
</evidence>